<evidence type="ECO:0000313" key="2">
    <source>
        <dbReference type="Proteomes" id="UP000692954"/>
    </source>
</evidence>
<gene>
    <name evidence="1" type="ORF">PSON_ATCC_30995.1.T0270273</name>
</gene>
<reference evidence="1" key="1">
    <citation type="submission" date="2021-01" db="EMBL/GenBank/DDBJ databases">
        <authorList>
            <consortium name="Genoscope - CEA"/>
            <person name="William W."/>
        </authorList>
    </citation>
    <scope>NUCLEOTIDE SEQUENCE</scope>
</reference>
<sequence length="128" mass="14864">MPNNLRYQITSIKLDSGTTMLSAAKCPILVIFLCRKQEGPNKYIEIKIKKIVLGKLQNLNQLNNQKKRYLKKFLIFEQDLLLVNEDKGQLFINELVKPLKSNGQNQIMSQKYAIQLQGFSYLEIITFL</sequence>
<evidence type="ECO:0000313" key="1">
    <source>
        <dbReference type="EMBL" id="CAD8070990.1"/>
    </source>
</evidence>
<keyword evidence="2" id="KW-1185">Reference proteome</keyword>
<dbReference type="Proteomes" id="UP000692954">
    <property type="component" value="Unassembled WGS sequence"/>
</dbReference>
<dbReference type="EMBL" id="CAJJDN010000027">
    <property type="protein sequence ID" value="CAD8070990.1"/>
    <property type="molecule type" value="Genomic_DNA"/>
</dbReference>
<proteinExistence type="predicted"/>
<name>A0A8S1LS76_9CILI</name>
<accession>A0A8S1LS76</accession>
<dbReference type="AlphaFoldDB" id="A0A8S1LS76"/>
<comment type="caution">
    <text evidence="1">The sequence shown here is derived from an EMBL/GenBank/DDBJ whole genome shotgun (WGS) entry which is preliminary data.</text>
</comment>
<organism evidence="1 2">
    <name type="scientific">Paramecium sonneborni</name>
    <dbReference type="NCBI Taxonomy" id="65129"/>
    <lineage>
        <taxon>Eukaryota</taxon>
        <taxon>Sar</taxon>
        <taxon>Alveolata</taxon>
        <taxon>Ciliophora</taxon>
        <taxon>Intramacronucleata</taxon>
        <taxon>Oligohymenophorea</taxon>
        <taxon>Peniculida</taxon>
        <taxon>Parameciidae</taxon>
        <taxon>Paramecium</taxon>
    </lineage>
</organism>
<protein>
    <submittedName>
        <fullName evidence="1">Uncharacterized protein</fullName>
    </submittedName>
</protein>